<keyword evidence="2" id="KW-1185">Reference proteome</keyword>
<protein>
    <submittedName>
        <fullName evidence="1">Uncharacterized protein</fullName>
    </submittedName>
</protein>
<organism evidence="1 2">
    <name type="scientific">Proteus cibi</name>
    <dbReference type="NCBI Taxonomy" id="2050966"/>
    <lineage>
        <taxon>Bacteria</taxon>
        <taxon>Pseudomonadati</taxon>
        <taxon>Pseudomonadota</taxon>
        <taxon>Gammaproteobacteria</taxon>
        <taxon>Enterobacterales</taxon>
        <taxon>Morganellaceae</taxon>
        <taxon>Proteus</taxon>
    </lineage>
</organism>
<proteinExistence type="predicted"/>
<accession>A0ABU6ECB1</accession>
<dbReference type="RefSeq" id="WP_325931411.1">
    <property type="nucleotide sequence ID" value="NZ_JAMZOO010000001.1"/>
</dbReference>
<evidence type="ECO:0000313" key="2">
    <source>
        <dbReference type="Proteomes" id="UP001332939"/>
    </source>
</evidence>
<gene>
    <name evidence="1" type="ORF">NA736_06695</name>
</gene>
<name>A0ABU6ECB1_9GAMM</name>
<dbReference type="EMBL" id="JAMZOO010000001">
    <property type="protein sequence ID" value="MEB6856718.1"/>
    <property type="molecule type" value="Genomic_DNA"/>
</dbReference>
<comment type="caution">
    <text evidence="1">The sequence shown here is derived from an EMBL/GenBank/DDBJ whole genome shotgun (WGS) entry which is preliminary data.</text>
</comment>
<evidence type="ECO:0000313" key="1">
    <source>
        <dbReference type="EMBL" id="MEB6856718.1"/>
    </source>
</evidence>
<sequence>MPVLNAQAYLHLLPSHQPQIIVGGAGGSFELELSGSLLGRYIMKNKDVKEDNNEYQHYLELDKGAY</sequence>
<dbReference type="Proteomes" id="UP001332939">
    <property type="component" value="Unassembled WGS sequence"/>
</dbReference>
<reference evidence="1 2" key="1">
    <citation type="submission" date="2022-05" db="EMBL/GenBank/DDBJ databases">
        <title>Whole genome sequences of Escherichia coli of fish isolates collected from Assam, India.</title>
        <authorList>
            <person name="Sudha S."/>
            <person name="Muneeb K.H."/>
            <person name="Rakshit O."/>
            <person name="Mendem S.K."/>
            <person name="Raisen C."/>
            <person name="Holmes M.A."/>
            <person name="Shome B.R."/>
            <person name="Sivaraman G.K."/>
        </authorList>
    </citation>
    <scope>NUCLEOTIDE SEQUENCE [LARGE SCALE GENOMIC DNA]</scope>
    <source>
        <strain evidence="1 2">278</strain>
    </source>
</reference>